<evidence type="ECO:0000313" key="3">
    <source>
        <dbReference type="EMBL" id="QBF83848.1"/>
    </source>
</evidence>
<gene>
    <name evidence="3" type="ORF">EXU30_15055</name>
</gene>
<dbReference type="OrthoDB" id="9779518at2"/>
<feature type="region of interest" description="Disordered" evidence="1">
    <location>
        <begin position="257"/>
        <end position="313"/>
    </location>
</feature>
<evidence type="ECO:0000313" key="4">
    <source>
        <dbReference type="Proteomes" id="UP000291106"/>
    </source>
</evidence>
<feature type="compositionally biased region" description="Basic and acidic residues" evidence="1">
    <location>
        <begin position="257"/>
        <end position="266"/>
    </location>
</feature>
<accession>A0A411PK24</accession>
<feature type="compositionally biased region" description="Polar residues" evidence="1">
    <location>
        <begin position="267"/>
        <end position="277"/>
    </location>
</feature>
<name>A0A411PK24_9GAMM</name>
<keyword evidence="4" id="KW-1185">Reference proteome</keyword>
<reference evidence="3 4" key="1">
    <citation type="submission" date="2019-02" db="EMBL/GenBank/DDBJ databases">
        <title>Shewanella sp. D4-2 isolated from Dokdo Island.</title>
        <authorList>
            <person name="Baek K."/>
        </authorList>
    </citation>
    <scope>NUCLEOTIDE SEQUENCE [LARGE SCALE GENOMIC DNA]</scope>
    <source>
        <strain evidence="3 4">D4-2</strain>
    </source>
</reference>
<sequence length="313" mass="34805">MTKWFISKNGEVTGPISEAEAQAIVQNAPDCYGWNPAFTHWKPVGSISEFAGLVPEMAPPAQIPQSMIDGFAEKKQELFTKLEAMDDVVKFTKTYLYELEQEINIYKRLTNNLTDEVKGNIKPFEQKHDGFHATFDELASALSIAKAEINEVVAEFDKRVAEREAESLASQSVPPSAVSNIADLHDNVAEIKPKSASLDNVAVRPKDAASLDPVAEAPKKAAKAKIDKIEFTEEPQAKEPQVEEEKSSVTGILKSVFKGDAKKSDSQVESNVTQLTTGEDDPQPANEPVQELHDEEEVEADREGRMRRRRRRR</sequence>
<dbReference type="Proteomes" id="UP000291106">
    <property type="component" value="Chromosome"/>
</dbReference>
<dbReference type="RefSeq" id="WP_130601371.1">
    <property type="nucleotide sequence ID" value="NZ_CP036200.1"/>
</dbReference>
<dbReference type="AlphaFoldDB" id="A0A411PK24"/>
<dbReference type="KEGG" id="smai:EXU30_15055"/>
<feature type="region of interest" description="Disordered" evidence="1">
    <location>
        <begin position="201"/>
        <end position="220"/>
    </location>
</feature>
<dbReference type="EMBL" id="CP036200">
    <property type="protein sequence ID" value="QBF83848.1"/>
    <property type="molecule type" value="Genomic_DNA"/>
</dbReference>
<proteinExistence type="predicted"/>
<dbReference type="Pfam" id="PF14237">
    <property type="entry name" value="GYF_2"/>
    <property type="match status" value="1"/>
</dbReference>
<evidence type="ECO:0000259" key="2">
    <source>
        <dbReference type="Pfam" id="PF14237"/>
    </source>
</evidence>
<protein>
    <submittedName>
        <fullName evidence="3">DUF4339 domain-containing protein</fullName>
    </submittedName>
</protein>
<evidence type="ECO:0000256" key="1">
    <source>
        <dbReference type="SAM" id="MobiDB-lite"/>
    </source>
</evidence>
<feature type="domain" description="GYF" evidence="2">
    <location>
        <begin position="4"/>
        <end position="50"/>
    </location>
</feature>
<dbReference type="InterPro" id="IPR025640">
    <property type="entry name" value="GYF_2"/>
</dbReference>
<organism evidence="3 4">
    <name type="scientific">Shewanella maritima</name>
    <dbReference type="NCBI Taxonomy" id="2520507"/>
    <lineage>
        <taxon>Bacteria</taxon>
        <taxon>Pseudomonadati</taxon>
        <taxon>Pseudomonadota</taxon>
        <taxon>Gammaproteobacteria</taxon>
        <taxon>Alteromonadales</taxon>
        <taxon>Shewanellaceae</taxon>
        <taxon>Shewanella</taxon>
    </lineage>
</organism>